<evidence type="ECO:0000256" key="1">
    <source>
        <dbReference type="SAM" id="MobiDB-lite"/>
    </source>
</evidence>
<dbReference type="VEuPathDB" id="FungiDB:ASPVEDRAFT_79303"/>
<name>A0A1L9P7W3_ASPVE</name>
<keyword evidence="3" id="KW-1185">Reference proteome</keyword>
<sequence length="152" mass="17132">MWRDARFALKSHDLSDDQKTLRVVFYWISSARYGLRYLKDPPTPSRNVDCSVGRTCFLDCQSRSIIRLGDILTFTTPDPTKWPLPSVQLLCMQCLLNRLVAITGAADVTDEELESDDPMGLAPPILVGYDDDDDDDDDEEEEVEEEGISPGM</sequence>
<feature type="region of interest" description="Disordered" evidence="1">
    <location>
        <begin position="111"/>
        <end position="152"/>
    </location>
</feature>
<proteinExistence type="predicted"/>
<gene>
    <name evidence="2" type="ORF">ASPVEDRAFT_79303</name>
</gene>
<organism evidence="2 3">
    <name type="scientific">Aspergillus versicolor CBS 583.65</name>
    <dbReference type="NCBI Taxonomy" id="1036611"/>
    <lineage>
        <taxon>Eukaryota</taxon>
        <taxon>Fungi</taxon>
        <taxon>Dikarya</taxon>
        <taxon>Ascomycota</taxon>
        <taxon>Pezizomycotina</taxon>
        <taxon>Eurotiomycetes</taxon>
        <taxon>Eurotiomycetidae</taxon>
        <taxon>Eurotiales</taxon>
        <taxon>Aspergillaceae</taxon>
        <taxon>Aspergillus</taxon>
        <taxon>Aspergillus subgen. Nidulantes</taxon>
    </lineage>
</organism>
<dbReference type="GeneID" id="63732187"/>
<dbReference type="OrthoDB" id="5416097at2759"/>
<dbReference type="EMBL" id="KV878125">
    <property type="protein sequence ID" value="OJI97601.1"/>
    <property type="molecule type" value="Genomic_DNA"/>
</dbReference>
<dbReference type="Proteomes" id="UP000184073">
    <property type="component" value="Unassembled WGS sequence"/>
</dbReference>
<feature type="compositionally biased region" description="Acidic residues" evidence="1">
    <location>
        <begin position="129"/>
        <end position="152"/>
    </location>
</feature>
<evidence type="ECO:0000313" key="2">
    <source>
        <dbReference type="EMBL" id="OJI97601.1"/>
    </source>
</evidence>
<accession>A0A1L9P7W3</accession>
<dbReference type="RefSeq" id="XP_040663364.1">
    <property type="nucleotide sequence ID" value="XM_040816676.1"/>
</dbReference>
<evidence type="ECO:0000313" key="3">
    <source>
        <dbReference type="Proteomes" id="UP000184073"/>
    </source>
</evidence>
<dbReference type="AlphaFoldDB" id="A0A1L9P7W3"/>
<reference evidence="3" key="1">
    <citation type="journal article" date="2017" name="Genome Biol.">
        <title>Comparative genomics reveals high biological diversity and specific adaptations in the industrially and medically important fungal genus Aspergillus.</title>
        <authorList>
            <person name="de Vries R.P."/>
            <person name="Riley R."/>
            <person name="Wiebenga A."/>
            <person name="Aguilar-Osorio G."/>
            <person name="Amillis S."/>
            <person name="Uchima C.A."/>
            <person name="Anderluh G."/>
            <person name="Asadollahi M."/>
            <person name="Askin M."/>
            <person name="Barry K."/>
            <person name="Battaglia E."/>
            <person name="Bayram O."/>
            <person name="Benocci T."/>
            <person name="Braus-Stromeyer S.A."/>
            <person name="Caldana C."/>
            <person name="Canovas D."/>
            <person name="Cerqueira G.C."/>
            <person name="Chen F."/>
            <person name="Chen W."/>
            <person name="Choi C."/>
            <person name="Clum A."/>
            <person name="Dos Santos R.A."/>
            <person name="Damasio A.R."/>
            <person name="Diallinas G."/>
            <person name="Emri T."/>
            <person name="Fekete E."/>
            <person name="Flipphi M."/>
            <person name="Freyberg S."/>
            <person name="Gallo A."/>
            <person name="Gournas C."/>
            <person name="Habgood R."/>
            <person name="Hainaut M."/>
            <person name="Harispe M.L."/>
            <person name="Henrissat B."/>
            <person name="Hilden K.S."/>
            <person name="Hope R."/>
            <person name="Hossain A."/>
            <person name="Karabika E."/>
            <person name="Karaffa L."/>
            <person name="Karanyi Z."/>
            <person name="Krasevec N."/>
            <person name="Kuo A."/>
            <person name="Kusch H."/>
            <person name="LaButti K."/>
            <person name="Lagendijk E.L."/>
            <person name="Lapidus A."/>
            <person name="Levasseur A."/>
            <person name="Lindquist E."/>
            <person name="Lipzen A."/>
            <person name="Logrieco A.F."/>
            <person name="MacCabe A."/>
            <person name="Maekelae M.R."/>
            <person name="Malavazi I."/>
            <person name="Melin P."/>
            <person name="Meyer V."/>
            <person name="Mielnichuk N."/>
            <person name="Miskei M."/>
            <person name="Molnar A.P."/>
            <person name="Mule G."/>
            <person name="Ngan C.Y."/>
            <person name="Orejas M."/>
            <person name="Orosz E."/>
            <person name="Ouedraogo J.P."/>
            <person name="Overkamp K.M."/>
            <person name="Park H.-S."/>
            <person name="Perrone G."/>
            <person name="Piumi F."/>
            <person name="Punt P.J."/>
            <person name="Ram A.F."/>
            <person name="Ramon A."/>
            <person name="Rauscher S."/>
            <person name="Record E."/>
            <person name="Riano-Pachon D.M."/>
            <person name="Robert V."/>
            <person name="Roehrig J."/>
            <person name="Ruller R."/>
            <person name="Salamov A."/>
            <person name="Salih N.S."/>
            <person name="Samson R.A."/>
            <person name="Sandor E."/>
            <person name="Sanguinetti M."/>
            <person name="Schuetze T."/>
            <person name="Sepcic K."/>
            <person name="Shelest E."/>
            <person name="Sherlock G."/>
            <person name="Sophianopoulou V."/>
            <person name="Squina F.M."/>
            <person name="Sun H."/>
            <person name="Susca A."/>
            <person name="Todd R.B."/>
            <person name="Tsang A."/>
            <person name="Unkles S.E."/>
            <person name="van de Wiele N."/>
            <person name="van Rossen-Uffink D."/>
            <person name="Oliveira J.V."/>
            <person name="Vesth T.C."/>
            <person name="Visser J."/>
            <person name="Yu J.-H."/>
            <person name="Zhou M."/>
            <person name="Andersen M.R."/>
            <person name="Archer D.B."/>
            <person name="Baker S.E."/>
            <person name="Benoit I."/>
            <person name="Brakhage A.A."/>
            <person name="Braus G.H."/>
            <person name="Fischer R."/>
            <person name="Frisvad J.C."/>
            <person name="Goldman G.H."/>
            <person name="Houbraken J."/>
            <person name="Oakley B."/>
            <person name="Pocsi I."/>
            <person name="Scazzocchio C."/>
            <person name="Seiboth B."/>
            <person name="vanKuyk P.A."/>
            <person name="Wortman J."/>
            <person name="Dyer P.S."/>
            <person name="Grigoriev I.V."/>
        </authorList>
    </citation>
    <scope>NUCLEOTIDE SEQUENCE [LARGE SCALE GENOMIC DNA]</scope>
    <source>
        <strain evidence="3">CBS 583.65</strain>
    </source>
</reference>
<protein>
    <submittedName>
        <fullName evidence="2">Uncharacterized protein</fullName>
    </submittedName>
</protein>